<dbReference type="GO" id="GO:0008253">
    <property type="term" value="F:5'-nucleotidase activity"/>
    <property type="evidence" value="ECO:0007669"/>
    <property type="project" value="InterPro"/>
</dbReference>
<name>A0A5M8QLL6_9BACT</name>
<dbReference type="AlphaFoldDB" id="A0A5M8QLL6"/>
<organism evidence="3 4">
    <name type="scientific">Dyadobacter flavalbus</name>
    <dbReference type="NCBI Taxonomy" id="2579942"/>
    <lineage>
        <taxon>Bacteria</taxon>
        <taxon>Pseudomonadati</taxon>
        <taxon>Bacteroidota</taxon>
        <taxon>Cytophagia</taxon>
        <taxon>Cytophagales</taxon>
        <taxon>Spirosomataceae</taxon>
        <taxon>Dyadobacter</taxon>
    </lineage>
</organism>
<reference evidence="3 4" key="1">
    <citation type="submission" date="2019-05" db="EMBL/GenBank/DDBJ databases">
        <authorList>
            <person name="Qu J.-H."/>
        </authorList>
    </citation>
    <scope>NUCLEOTIDE SEQUENCE [LARGE SCALE GENOMIC DNA]</scope>
    <source>
        <strain evidence="3 4">NS28</strain>
    </source>
</reference>
<dbReference type="InterPro" id="IPR036412">
    <property type="entry name" value="HAD-like_sf"/>
</dbReference>
<protein>
    <submittedName>
        <fullName evidence="3">5'(3')-deoxyribonucleotidase</fullName>
    </submittedName>
</protein>
<evidence type="ECO:0000313" key="4">
    <source>
        <dbReference type="Proteomes" id="UP000323994"/>
    </source>
</evidence>
<dbReference type="InterPro" id="IPR023214">
    <property type="entry name" value="HAD_sf"/>
</dbReference>
<feature type="active site" description="Nucleophile" evidence="2">
    <location>
        <position position="7"/>
    </location>
</feature>
<comment type="similarity">
    <text evidence="1">Belongs to the 5'(3')-deoxyribonucleotidase family.</text>
</comment>
<dbReference type="Proteomes" id="UP000323994">
    <property type="component" value="Unassembled WGS sequence"/>
</dbReference>
<dbReference type="Gene3D" id="1.10.40.40">
    <property type="entry name" value="Deoxyribonucleotidase, domain 2"/>
    <property type="match status" value="1"/>
</dbReference>
<dbReference type="InterPro" id="IPR010708">
    <property type="entry name" value="5'(3')-deoxyribonucleotidase"/>
</dbReference>
<dbReference type="GO" id="GO:0009223">
    <property type="term" value="P:pyrimidine deoxyribonucleotide catabolic process"/>
    <property type="evidence" value="ECO:0007669"/>
    <property type="project" value="TreeGrafter"/>
</dbReference>
<proteinExistence type="inferred from homology"/>
<evidence type="ECO:0000313" key="3">
    <source>
        <dbReference type="EMBL" id="KAA6436949.1"/>
    </source>
</evidence>
<dbReference type="PANTHER" id="PTHR16504">
    <property type="entry name" value="5'(3')-DEOXYRIBONUCLEOTIDASE"/>
    <property type="match status" value="1"/>
</dbReference>
<dbReference type="SFLD" id="SFLDG01146">
    <property type="entry name" value="C1.2.2"/>
    <property type="match status" value="1"/>
</dbReference>
<evidence type="ECO:0000256" key="2">
    <source>
        <dbReference type="PIRSR" id="PIRSR610708-1"/>
    </source>
</evidence>
<dbReference type="Pfam" id="PF06941">
    <property type="entry name" value="NT5C"/>
    <property type="match status" value="1"/>
</dbReference>
<evidence type="ECO:0000256" key="1">
    <source>
        <dbReference type="ARBA" id="ARBA00009589"/>
    </source>
</evidence>
<dbReference type="SFLD" id="SFLDS00003">
    <property type="entry name" value="Haloacid_Dehalogenase"/>
    <property type="match status" value="1"/>
</dbReference>
<dbReference type="SUPFAM" id="SSF56784">
    <property type="entry name" value="HAD-like"/>
    <property type="match status" value="1"/>
</dbReference>
<keyword evidence="4" id="KW-1185">Reference proteome</keyword>
<gene>
    <name evidence="3" type="ORF">FEM33_19700</name>
</gene>
<dbReference type="EMBL" id="VBSN01000059">
    <property type="protein sequence ID" value="KAA6436949.1"/>
    <property type="molecule type" value="Genomic_DNA"/>
</dbReference>
<dbReference type="RefSeq" id="WP_139013708.1">
    <property type="nucleotide sequence ID" value="NZ_VBSN01000059.1"/>
</dbReference>
<comment type="caution">
    <text evidence="3">The sequence shown here is derived from an EMBL/GenBank/DDBJ whole genome shotgun (WGS) entry which is preliminary data.</text>
</comment>
<feature type="active site" description="Proton donor" evidence="2">
    <location>
        <position position="9"/>
    </location>
</feature>
<dbReference type="Gene3D" id="3.40.50.1000">
    <property type="entry name" value="HAD superfamily/HAD-like"/>
    <property type="match status" value="1"/>
</dbReference>
<sequence>MLRLTLDMDDVLADTHEKLVEIILNDFATIRTEKELKSKPLRELLHPKQLAKLHKIMDTAGFFADIKVKEGAVETVAQLSKFYEIFIATACMEFPTSFHDKFTWLHRHFPFVPWTNIVFCGYKSIIQSDYLIDDHVRNLTAFKGKGILFTAPHNLKETSFQRVSSWNDVSELFLPIS</sequence>
<dbReference type="PANTHER" id="PTHR16504:SF4">
    <property type="entry name" value="5'(3')-DEOXYRIBONUCLEOTIDASE"/>
    <property type="match status" value="1"/>
</dbReference>
<dbReference type="OrthoDB" id="278110at2"/>
<dbReference type="SFLD" id="SFLDG01126">
    <property type="entry name" value="C1.2:_Nucleotidase_Like"/>
    <property type="match status" value="1"/>
</dbReference>
<accession>A0A5M8QLL6</accession>